<accession>A0AAW3MMF9</accession>
<name>A0AAW3MMF9_9BURK</name>
<dbReference type="Pfam" id="PF00816">
    <property type="entry name" value="Histone_HNS"/>
    <property type="match status" value="1"/>
</dbReference>
<comment type="caution">
    <text evidence="3">The sequence shown here is derived from an EMBL/GenBank/DDBJ whole genome shotgun (WGS) entry which is preliminary data.</text>
</comment>
<dbReference type="InterPro" id="IPR027444">
    <property type="entry name" value="H-NS_C_dom"/>
</dbReference>
<dbReference type="Proteomes" id="UP000056453">
    <property type="component" value="Unassembled WGS sequence"/>
</dbReference>
<dbReference type="SMART" id="SM00528">
    <property type="entry name" value="HNS"/>
    <property type="match status" value="1"/>
</dbReference>
<dbReference type="GO" id="GO:0003677">
    <property type="term" value="F:DNA binding"/>
    <property type="evidence" value="ECO:0007669"/>
    <property type="project" value="InterPro"/>
</dbReference>
<feature type="region of interest" description="Disordered" evidence="1">
    <location>
        <begin position="73"/>
        <end position="106"/>
    </location>
</feature>
<gene>
    <name evidence="3" type="ORF">WJ96_20400</name>
</gene>
<dbReference type="SUPFAM" id="SSF81273">
    <property type="entry name" value="H-NS histone-like proteins"/>
    <property type="match status" value="1"/>
</dbReference>
<evidence type="ECO:0000259" key="2">
    <source>
        <dbReference type="SMART" id="SM00528"/>
    </source>
</evidence>
<dbReference type="Gene3D" id="4.10.430.30">
    <property type="match status" value="1"/>
</dbReference>
<reference evidence="3 4" key="1">
    <citation type="submission" date="2015-11" db="EMBL/GenBank/DDBJ databases">
        <title>Expanding the genomic diversity of Burkholderia species for the development of highly accurate diagnostics.</title>
        <authorList>
            <person name="Sahl J."/>
            <person name="Keim P."/>
            <person name="Wagner D."/>
        </authorList>
    </citation>
    <scope>NUCLEOTIDE SEQUENCE [LARGE SCALE GENOMIC DNA]</scope>
    <source>
        <strain evidence="3 4">MSMB1808WGS</strain>
    </source>
</reference>
<evidence type="ECO:0000313" key="3">
    <source>
        <dbReference type="EMBL" id="KVP89357.1"/>
    </source>
</evidence>
<dbReference type="EMBL" id="LPBJ01000095">
    <property type="protein sequence ID" value="KVP89357.1"/>
    <property type="molecule type" value="Genomic_DNA"/>
</dbReference>
<protein>
    <recommendedName>
        <fullName evidence="2">DNA-binding protein H-NS-like C-terminal domain-containing protein</fullName>
    </recommendedName>
</protein>
<keyword evidence="4" id="KW-1185">Reference proteome</keyword>
<dbReference type="AlphaFoldDB" id="A0AAW3MMF9"/>
<feature type="domain" description="DNA-binding protein H-NS-like C-terminal" evidence="2">
    <location>
        <begin position="52"/>
        <end position="91"/>
    </location>
</feature>
<evidence type="ECO:0000313" key="4">
    <source>
        <dbReference type="Proteomes" id="UP000056453"/>
    </source>
</evidence>
<feature type="compositionally biased region" description="Basic and acidic residues" evidence="1">
    <location>
        <begin position="86"/>
        <end position="100"/>
    </location>
</feature>
<organism evidence="3 4">
    <name type="scientific">Burkholderia ubonensis</name>
    <dbReference type="NCBI Taxonomy" id="101571"/>
    <lineage>
        <taxon>Bacteria</taxon>
        <taxon>Pseudomonadati</taxon>
        <taxon>Pseudomonadota</taxon>
        <taxon>Betaproteobacteria</taxon>
        <taxon>Burkholderiales</taxon>
        <taxon>Burkholderiaceae</taxon>
        <taxon>Burkholderia</taxon>
        <taxon>Burkholderia cepacia complex</taxon>
    </lineage>
</organism>
<sequence length="106" mass="11993">MDSYLEYKNRVESIKKILEVEKGAIEKRVLEEVRACVKEFGFSVKDVFAPGGNGKVRRVPKYFDPVTGATWSGNGREPLWMRGKNRKDFELRHESPDGETTKGASG</sequence>
<evidence type="ECO:0000256" key="1">
    <source>
        <dbReference type="SAM" id="MobiDB-lite"/>
    </source>
</evidence>
<proteinExistence type="predicted"/>
<dbReference type="RefSeq" id="WP_059807925.1">
    <property type="nucleotide sequence ID" value="NZ_LOYM01000124.1"/>
</dbReference>